<keyword evidence="3" id="KW-1185">Reference proteome</keyword>
<protein>
    <submittedName>
        <fullName evidence="2">DinB family protein</fullName>
    </submittedName>
</protein>
<sequence length="166" mass="19270">MNNTNSQNAVHALLQEYEKAIAELQNTIRDIPNPDLQFPIDPHTQNPDCTSIQMILAHVVSSGYSYASYVRALQNKNTQRPEKTNRESASEYVADLNQVIQFTRDTFAGIRDAELEEFDSGKKIHTNWGQLYDIEQMMEHAIVHILRHRRQIERFKVILQFEKTTP</sequence>
<dbReference type="EMBL" id="SRLH01000001">
    <property type="protein sequence ID" value="TGD59362.1"/>
    <property type="molecule type" value="Genomic_DNA"/>
</dbReference>
<dbReference type="Gene3D" id="1.20.120.450">
    <property type="entry name" value="dinb family like domain"/>
    <property type="match status" value="1"/>
</dbReference>
<evidence type="ECO:0000259" key="1">
    <source>
        <dbReference type="Pfam" id="PF12867"/>
    </source>
</evidence>
<organism evidence="2 3">
    <name type="scientific">Flavobacterium humi</name>
    <dbReference type="NCBI Taxonomy" id="2562683"/>
    <lineage>
        <taxon>Bacteria</taxon>
        <taxon>Pseudomonadati</taxon>
        <taxon>Bacteroidota</taxon>
        <taxon>Flavobacteriia</taxon>
        <taxon>Flavobacteriales</taxon>
        <taxon>Flavobacteriaceae</taxon>
        <taxon>Flavobacterium</taxon>
    </lineage>
</organism>
<dbReference type="RefSeq" id="WP_135524568.1">
    <property type="nucleotide sequence ID" value="NZ_SRLH01000001.1"/>
</dbReference>
<dbReference type="SUPFAM" id="SSF109854">
    <property type="entry name" value="DinB/YfiT-like putative metalloenzymes"/>
    <property type="match status" value="1"/>
</dbReference>
<dbReference type="Pfam" id="PF12867">
    <property type="entry name" value="DinB_2"/>
    <property type="match status" value="1"/>
</dbReference>
<dbReference type="Proteomes" id="UP000297407">
    <property type="component" value="Unassembled WGS sequence"/>
</dbReference>
<gene>
    <name evidence="2" type="ORF">E4635_00035</name>
</gene>
<proteinExistence type="predicted"/>
<dbReference type="AlphaFoldDB" id="A0A4Z0LBU9"/>
<evidence type="ECO:0000313" key="2">
    <source>
        <dbReference type="EMBL" id="TGD59362.1"/>
    </source>
</evidence>
<dbReference type="InterPro" id="IPR024775">
    <property type="entry name" value="DinB-like"/>
</dbReference>
<evidence type="ECO:0000313" key="3">
    <source>
        <dbReference type="Proteomes" id="UP000297407"/>
    </source>
</evidence>
<reference evidence="2 3" key="1">
    <citation type="submission" date="2019-04" db="EMBL/GenBank/DDBJ databases">
        <title>Flavobacterium sp. strain DS2-A Genome sequencing and assembly.</title>
        <authorList>
            <person name="Kim I."/>
        </authorList>
    </citation>
    <scope>NUCLEOTIDE SEQUENCE [LARGE SCALE GENOMIC DNA]</scope>
    <source>
        <strain evidence="2 3">DS2-A</strain>
    </source>
</reference>
<dbReference type="InterPro" id="IPR034660">
    <property type="entry name" value="DinB/YfiT-like"/>
</dbReference>
<dbReference type="OrthoDB" id="982141at2"/>
<comment type="caution">
    <text evidence="2">The sequence shown here is derived from an EMBL/GenBank/DDBJ whole genome shotgun (WGS) entry which is preliminary data.</text>
</comment>
<accession>A0A4Z0LBU9</accession>
<name>A0A4Z0LBU9_9FLAO</name>
<feature type="domain" description="DinB-like" evidence="1">
    <location>
        <begin position="17"/>
        <end position="152"/>
    </location>
</feature>